<evidence type="ECO:0000313" key="3">
    <source>
        <dbReference type="EMBL" id="SUJ17556.1"/>
    </source>
</evidence>
<keyword evidence="4" id="KW-1185">Reference proteome</keyword>
<gene>
    <name evidence="3" type="ORF">NCTC4822_02861</name>
</gene>
<feature type="domain" description="DUF58" evidence="2">
    <location>
        <begin position="205"/>
        <end position="308"/>
    </location>
</feature>
<dbReference type="Pfam" id="PF01882">
    <property type="entry name" value="DUF58"/>
    <property type="match status" value="1"/>
</dbReference>
<organism evidence="3 4">
    <name type="scientific">Sporosarcina pasteurii</name>
    <name type="common">Bacillus pasteurii</name>
    <dbReference type="NCBI Taxonomy" id="1474"/>
    <lineage>
        <taxon>Bacteria</taxon>
        <taxon>Bacillati</taxon>
        <taxon>Bacillota</taxon>
        <taxon>Bacilli</taxon>
        <taxon>Bacillales</taxon>
        <taxon>Caryophanaceae</taxon>
        <taxon>Sporosarcina</taxon>
    </lineage>
</organism>
<dbReference type="AlphaFoldDB" id="A0A380CEV1"/>
<name>A0A380CEV1_SPOPA</name>
<dbReference type="RefSeq" id="WP_115363183.1">
    <property type="nucleotide sequence ID" value="NZ_CP038012.1"/>
</dbReference>
<evidence type="ECO:0000256" key="1">
    <source>
        <dbReference type="SAM" id="Phobius"/>
    </source>
</evidence>
<evidence type="ECO:0000313" key="4">
    <source>
        <dbReference type="Proteomes" id="UP000254519"/>
    </source>
</evidence>
<keyword evidence="1" id="KW-1133">Transmembrane helix</keyword>
<dbReference type="OrthoDB" id="140416at2"/>
<sequence length="401" mass="46200">MKLRKFIASLGRLLFVLLILVGAFVFAMFQGGLVSWTIFYAILPFTIYSILLFLYPLSNFKVKRIVKVTHLQNGEKLRVKVFIKRKLPFPLLYTIIGDEWMDEGKKKTIGRVNKVLVFGWKQQLEWDYTIDKMPRGEHSARHIQVEVTDFFGWIRKTVMISTKNTVLVYPRTMDVDYMPIESQYDGGLVNSPFNIVKDTTMVTGVRDYQFGDRVSWVHWKSFARTQTLMTKEFDDRSSRDLSLILDNRASSTFEEQIEFAASIMQGAIKERSNIRLLPIGRDEPFSALHSEEQFRLALAYLAKIQPVNQDEFIPSTEFKKELDNGGSIVIITARPTWHFLEAILSNVTGTRTIICFVVMKNKDSFTGNLVEEIKYAESKGVTVHPLVRQQFSKAFSEVAQS</sequence>
<reference evidence="3 4" key="1">
    <citation type="submission" date="2018-06" db="EMBL/GenBank/DDBJ databases">
        <authorList>
            <consortium name="Pathogen Informatics"/>
            <person name="Doyle S."/>
        </authorList>
    </citation>
    <scope>NUCLEOTIDE SEQUENCE [LARGE SCALE GENOMIC DNA]</scope>
    <source>
        <strain evidence="4">ATCC 11859 / DSM 33 / NCIB 8841 / NCTC 4822</strain>
    </source>
</reference>
<feature type="transmembrane region" description="Helical" evidence="1">
    <location>
        <begin position="12"/>
        <end position="32"/>
    </location>
</feature>
<proteinExistence type="predicted"/>
<dbReference type="Proteomes" id="UP000254519">
    <property type="component" value="Unassembled WGS sequence"/>
</dbReference>
<accession>A0A380CEV1</accession>
<evidence type="ECO:0000259" key="2">
    <source>
        <dbReference type="Pfam" id="PF01882"/>
    </source>
</evidence>
<dbReference type="InterPro" id="IPR002881">
    <property type="entry name" value="DUF58"/>
</dbReference>
<protein>
    <submittedName>
        <fullName evidence="3">Uncharacterized conserved protein (Some members contain a von Willebrand factor type A (VWA) domain)</fullName>
    </submittedName>
</protein>
<keyword evidence="1" id="KW-0812">Transmembrane</keyword>
<feature type="transmembrane region" description="Helical" evidence="1">
    <location>
        <begin position="38"/>
        <end position="57"/>
    </location>
</feature>
<dbReference type="PANTHER" id="PTHR34351:SF2">
    <property type="entry name" value="DUF58 DOMAIN-CONTAINING PROTEIN"/>
    <property type="match status" value="1"/>
</dbReference>
<keyword evidence="1" id="KW-0472">Membrane</keyword>
<dbReference type="EMBL" id="UGYZ01000002">
    <property type="protein sequence ID" value="SUJ17556.1"/>
    <property type="molecule type" value="Genomic_DNA"/>
</dbReference>
<dbReference type="PANTHER" id="PTHR34351">
    <property type="entry name" value="SLR1927 PROTEIN-RELATED"/>
    <property type="match status" value="1"/>
</dbReference>